<dbReference type="Proteomes" id="UP000619457">
    <property type="component" value="Unassembled WGS sequence"/>
</dbReference>
<evidence type="ECO:0000313" key="9">
    <source>
        <dbReference type="EMBL" id="GGZ37356.1"/>
    </source>
</evidence>
<dbReference type="GO" id="GO:0009279">
    <property type="term" value="C:cell outer membrane"/>
    <property type="evidence" value="ECO:0007669"/>
    <property type="project" value="UniProtKB-SubCell"/>
</dbReference>
<reference evidence="9" key="1">
    <citation type="journal article" date="2014" name="Int. J. Syst. Evol. Microbiol.">
        <title>Complete genome sequence of Corynebacterium casei LMG S-19264T (=DSM 44701T), isolated from a smear-ripened cheese.</title>
        <authorList>
            <consortium name="US DOE Joint Genome Institute (JGI-PGF)"/>
            <person name="Walter F."/>
            <person name="Albersmeier A."/>
            <person name="Kalinowski J."/>
            <person name="Ruckert C."/>
        </authorList>
    </citation>
    <scope>NUCLEOTIDE SEQUENCE</scope>
    <source>
        <strain evidence="9">KCTC 12368</strain>
    </source>
</reference>
<dbReference type="SUPFAM" id="SSF48452">
    <property type="entry name" value="TPR-like"/>
    <property type="match status" value="1"/>
</dbReference>
<organism evidence="9 10">
    <name type="scientific">Echinicola pacifica</name>
    <dbReference type="NCBI Taxonomy" id="346377"/>
    <lineage>
        <taxon>Bacteria</taxon>
        <taxon>Pseudomonadati</taxon>
        <taxon>Bacteroidota</taxon>
        <taxon>Cytophagia</taxon>
        <taxon>Cytophagales</taxon>
        <taxon>Cyclobacteriaceae</taxon>
        <taxon>Echinicola</taxon>
    </lineage>
</organism>
<evidence type="ECO:0000313" key="10">
    <source>
        <dbReference type="Proteomes" id="UP000619457"/>
    </source>
</evidence>
<dbReference type="EMBL" id="BMWX01000007">
    <property type="protein sequence ID" value="GGZ37356.1"/>
    <property type="molecule type" value="Genomic_DNA"/>
</dbReference>
<dbReference type="AlphaFoldDB" id="A0A918Q808"/>
<evidence type="ECO:0000259" key="8">
    <source>
        <dbReference type="Pfam" id="PF14322"/>
    </source>
</evidence>
<comment type="caution">
    <text evidence="9">The sequence shown here is derived from an EMBL/GenBank/DDBJ whole genome shotgun (WGS) entry which is preliminary data.</text>
</comment>
<feature type="domain" description="RagB/SusD" evidence="7">
    <location>
        <begin position="340"/>
        <end position="592"/>
    </location>
</feature>
<keyword evidence="5" id="KW-0998">Cell outer membrane</keyword>
<dbReference type="InterPro" id="IPR033985">
    <property type="entry name" value="SusD-like_N"/>
</dbReference>
<feature type="signal peptide" evidence="6">
    <location>
        <begin position="1"/>
        <end position="21"/>
    </location>
</feature>
<dbReference type="Gene3D" id="1.25.40.390">
    <property type="match status" value="1"/>
</dbReference>
<feature type="domain" description="SusD-like N-terminal" evidence="8">
    <location>
        <begin position="48"/>
        <end position="207"/>
    </location>
</feature>
<dbReference type="RefSeq" id="WP_018475810.1">
    <property type="nucleotide sequence ID" value="NZ_BMWX01000007.1"/>
</dbReference>
<evidence type="ECO:0000256" key="6">
    <source>
        <dbReference type="SAM" id="SignalP"/>
    </source>
</evidence>
<protein>
    <submittedName>
        <fullName evidence="9">Starch-binding protein</fullName>
    </submittedName>
</protein>
<comment type="similarity">
    <text evidence="2">Belongs to the SusD family.</text>
</comment>
<dbReference type="InterPro" id="IPR012944">
    <property type="entry name" value="SusD_RagB_dom"/>
</dbReference>
<gene>
    <name evidence="9" type="ORF">GCM10007049_33200</name>
</gene>
<evidence type="ECO:0000256" key="5">
    <source>
        <dbReference type="ARBA" id="ARBA00023237"/>
    </source>
</evidence>
<feature type="chain" id="PRO_5037954894" evidence="6">
    <location>
        <begin position="22"/>
        <end position="592"/>
    </location>
</feature>
<keyword evidence="4" id="KW-0472">Membrane</keyword>
<evidence type="ECO:0000256" key="1">
    <source>
        <dbReference type="ARBA" id="ARBA00004442"/>
    </source>
</evidence>
<dbReference type="InterPro" id="IPR011990">
    <property type="entry name" value="TPR-like_helical_dom_sf"/>
</dbReference>
<comment type="subcellular location">
    <subcellularLocation>
        <location evidence="1">Cell outer membrane</location>
    </subcellularLocation>
</comment>
<dbReference type="Pfam" id="PF14322">
    <property type="entry name" value="SusD-like_3"/>
    <property type="match status" value="1"/>
</dbReference>
<accession>A0A918Q808</accession>
<evidence type="ECO:0000259" key="7">
    <source>
        <dbReference type="Pfam" id="PF07980"/>
    </source>
</evidence>
<sequence>MKKLYFKICLYVSLLLPIVSCDDFIDPAPENILGKDDIYYRPNLAQGLLINAYLRIPTNGWSFSEMATDDAVSNDLTNGYLNMATGQWASNSNPVDRWTSAQSAIQYINVVLEEIDEVNFSEIPSVNQMFSDRIKGEAYGLRALFMYYLLQAHGGVAGGELLGIPINLQSQNVSSDFNQPRSTFEQCMDQLYTDVDQALALLPMDYQNINDEALVPAQYRELGAKASDYNRAFGDDAIQLLSGRIALAVKAQAALLAASPAFNLSSDQSKWAEAAEYSGDILTDIGGLSGMDPQGHTWYANTSEIDNIGGGANPREILWRTTIGDANNSLEAQNFPPTLFGEGLVNPTQNLVEAFPMASGYPIGDPASGYLAEAPYQGRDPRLQAFIVVNGSTAGASNKVIDTAQDSETNDGLNKVESSTRTGYYLRKLLRQDVNLDPVSNSQQRHIQPRIRYTEIFLIYAEAANEAWGPTAMGNYSFSAYDVIKAIRQRAGIGLSNGDPYLESIKGDQEAMRNLIRNERRLELSFEGFRFWDLRRWDLSLTETAKGIRIMNDSDYAVINVENRVYADYMIYGPVPYSEILKFAALQQNSGW</sequence>
<evidence type="ECO:0000256" key="2">
    <source>
        <dbReference type="ARBA" id="ARBA00006275"/>
    </source>
</evidence>
<keyword evidence="10" id="KW-1185">Reference proteome</keyword>
<proteinExistence type="inferred from homology"/>
<reference evidence="9" key="2">
    <citation type="submission" date="2020-09" db="EMBL/GenBank/DDBJ databases">
        <authorList>
            <person name="Sun Q."/>
            <person name="Kim S."/>
        </authorList>
    </citation>
    <scope>NUCLEOTIDE SEQUENCE</scope>
    <source>
        <strain evidence="9">KCTC 12368</strain>
    </source>
</reference>
<evidence type="ECO:0000256" key="3">
    <source>
        <dbReference type="ARBA" id="ARBA00022729"/>
    </source>
</evidence>
<name>A0A918Q808_9BACT</name>
<keyword evidence="3 6" id="KW-0732">Signal</keyword>
<dbReference type="Pfam" id="PF07980">
    <property type="entry name" value="SusD_RagB"/>
    <property type="match status" value="1"/>
</dbReference>
<evidence type="ECO:0000256" key="4">
    <source>
        <dbReference type="ARBA" id="ARBA00023136"/>
    </source>
</evidence>